<comment type="caution">
    <text evidence="1">The sequence shown here is derived from an EMBL/GenBank/DDBJ whole genome shotgun (WGS) entry which is preliminary data.</text>
</comment>
<reference evidence="1 2" key="1">
    <citation type="submission" date="2022-01" db="EMBL/GenBank/DDBJ databases">
        <title>A high-quality chromosome-level genome assembly of rohu carp, Labeo rohita.</title>
        <authorList>
            <person name="Arick M.A. II"/>
            <person name="Hsu C.-Y."/>
            <person name="Magbanua Z."/>
            <person name="Pechanova O."/>
            <person name="Grover C."/>
            <person name="Miller E."/>
            <person name="Thrash A."/>
            <person name="Ezzel L."/>
            <person name="Alam S."/>
            <person name="Benzie J."/>
            <person name="Hamilton M."/>
            <person name="Karsi A."/>
            <person name="Lawrence M.L."/>
            <person name="Peterson D.G."/>
        </authorList>
    </citation>
    <scope>NUCLEOTIDE SEQUENCE [LARGE SCALE GENOMIC DNA]</scope>
    <source>
        <strain evidence="2">BAU-BD-2019</strain>
        <tissue evidence="1">Blood</tissue>
    </source>
</reference>
<evidence type="ECO:0000313" key="2">
    <source>
        <dbReference type="Proteomes" id="UP000830375"/>
    </source>
</evidence>
<accession>A0ABQ8MST4</accession>
<dbReference type="PANTHER" id="PTHR46880:SF6">
    <property type="entry name" value="U1-TYPE DOMAIN-CONTAINING PROTEIN"/>
    <property type="match status" value="1"/>
</dbReference>
<dbReference type="Proteomes" id="UP000830375">
    <property type="component" value="Unassembled WGS sequence"/>
</dbReference>
<name>A0ABQ8MST4_LABRO</name>
<gene>
    <name evidence="1" type="ORF">H4Q32_023013</name>
</gene>
<keyword evidence="2" id="KW-1185">Reference proteome</keyword>
<dbReference type="EMBL" id="JACTAM010000004">
    <property type="protein sequence ID" value="KAI2665900.1"/>
    <property type="molecule type" value="Genomic_DNA"/>
</dbReference>
<protein>
    <submittedName>
        <fullName evidence="1">Zinc finger protein 862</fullName>
    </submittedName>
</protein>
<organism evidence="1 2">
    <name type="scientific">Labeo rohita</name>
    <name type="common">Indian major carp</name>
    <name type="synonym">Cyprinus rohita</name>
    <dbReference type="NCBI Taxonomy" id="84645"/>
    <lineage>
        <taxon>Eukaryota</taxon>
        <taxon>Metazoa</taxon>
        <taxon>Chordata</taxon>
        <taxon>Craniata</taxon>
        <taxon>Vertebrata</taxon>
        <taxon>Euteleostomi</taxon>
        <taxon>Actinopterygii</taxon>
        <taxon>Neopterygii</taxon>
        <taxon>Teleostei</taxon>
        <taxon>Ostariophysi</taxon>
        <taxon>Cypriniformes</taxon>
        <taxon>Cyprinidae</taxon>
        <taxon>Labeoninae</taxon>
        <taxon>Labeonini</taxon>
        <taxon>Labeo</taxon>
    </lineage>
</organism>
<dbReference type="PANTHER" id="PTHR46880">
    <property type="entry name" value="RAS-ASSOCIATING DOMAIN-CONTAINING PROTEIN"/>
    <property type="match status" value="1"/>
</dbReference>
<proteinExistence type="predicted"/>
<evidence type="ECO:0000313" key="1">
    <source>
        <dbReference type="EMBL" id="KAI2665900.1"/>
    </source>
</evidence>
<sequence>MPPMHQQVHMLSLLITHTTNCPIRTNRLNKLQNEMEAQDLLSLKQSLASCWLSLEKTVKGIRANWVSLVSELEEEENSRNCPTAKGIRKRIQTYAFPALTYLLSDVLAVVNCMNLPLQKENVNISHIKPVVNMTLATLEDLMNGPGKAETEFNKALQYEFRESCKLLITSLEEMLPDFKTLAEVALVIPISSVAAELSLDAFDFTQVSTQFKSMRTRRKILVQADRPTKHCLTLVNFKLCSYCSHYYIL</sequence>